<keyword evidence="9 12" id="KW-0131">Cell cycle</keyword>
<keyword evidence="6 12" id="KW-0697">Rotamase</keyword>
<dbReference type="NCBIfam" id="TIGR00115">
    <property type="entry name" value="tig"/>
    <property type="match status" value="1"/>
</dbReference>
<dbReference type="GO" id="GO:0051301">
    <property type="term" value="P:cell division"/>
    <property type="evidence" value="ECO:0007669"/>
    <property type="project" value="UniProtKB-KW"/>
</dbReference>
<feature type="domain" description="PPIase FKBP-type" evidence="15">
    <location>
        <begin position="163"/>
        <end position="223"/>
    </location>
</feature>
<dbReference type="InterPro" id="IPR008880">
    <property type="entry name" value="Trigger_fac_C"/>
</dbReference>
<evidence type="ECO:0000256" key="11">
    <source>
        <dbReference type="ARBA" id="ARBA00029986"/>
    </source>
</evidence>
<comment type="similarity">
    <text evidence="2 12 14">Belongs to the FKBP-type PPIase family. Tig subfamily.</text>
</comment>
<evidence type="ECO:0000256" key="12">
    <source>
        <dbReference type="HAMAP-Rule" id="MF_00303"/>
    </source>
</evidence>
<evidence type="ECO:0000256" key="13">
    <source>
        <dbReference type="PROSITE-ProRule" id="PRU00277"/>
    </source>
</evidence>
<dbReference type="HAMAP" id="MF_00303">
    <property type="entry name" value="Trigger_factor_Tig"/>
    <property type="match status" value="1"/>
</dbReference>
<evidence type="ECO:0000256" key="10">
    <source>
        <dbReference type="ARBA" id="ARBA00024849"/>
    </source>
</evidence>
<organism evidence="16 17">
    <name type="scientific">Elioraea tepida</name>
    <dbReference type="NCBI Taxonomy" id="2843330"/>
    <lineage>
        <taxon>Bacteria</taxon>
        <taxon>Pseudomonadati</taxon>
        <taxon>Pseudomonadota</taxon>
        <taxon>Alphaproteobacteria</taxon>
        <taxon>Acetobacterales</taxon>
        <taxon>Elioraeaceae</taxon>
        <taxon>Elioraea</taxon>
    </lineage>
</organism>
<dbReference type="FunFam" id="3.10.50.40:FF:000001">
    <property type="entry name" value="Trigger factor"/>
    <property type="match status" value="1"/>
</dbReference>
<proteinExistence type="inferred from homology"/>
<keyword evidence="17" id="KW-1185">Reference proteome</keyword>
<dbReference type="AlphaFoldDB" id="A0A975U5C2"/>
<dbReference type="PROSITE" id="PS50059">
    <property type="entry name" value="FKBP_PPIASE"/>
    <property type="match status" value="1"/>
</dbReference>
<reference evidence="16" key="1">
    <citation type="submission" date="2021-06" db="EMBL/GenBank/DDBJ databases">
        <title>Elioraea tepida, sp. nov., a moderately thermophilic aerobic anoxygenic phototrophic bacterium isolated from an alkaline siliceous hot spring mat community in Yellowstone National Park, WY, USA.</title>
        <authorList>
            <person name="Saini M.K."/>
            <person name="Yoshida S."/>
            <person name="Sebastian A."/>
            <person name="Hirose S."/>
            <person name="Hara E."/>
            <person name="Tamaki H."/>
            <person name="Soulier N.T."/>
            <person name="Albert I."/>
            <person name="Hanada S."/>
            <person name="Bryant D.A."/>
            <person name="Tank M."/>
        </authorList>
    </citation>
    <scope>NUCLEOTIDE SEQUENCE</scope>
    <source>
        <strain evidence="16">MS-P2</strain>
    </source>
</reference>
<evidence type="ECO:0000256" key="1">
    <source>
        <dbReference type="ARBA" id="ARBA00000971"/>
    </source>
</evidence>
<sequence length="439" mass="48297">MQVTEKSAEGLKRAYAVVLPAATIAAKRDARLAEIGRGLRLPGFRPGKVPPAIVKQRFGSAIMGEVLEKSLDEATRAVVTERGLKPALQPKVEIVNWSDGADLEFTLDIEVLPEITPPDLKSIAVEKLVATPTESEVEQRLAEIAKRHRNSEPVEEQRPAVAGDLLVVDFVGRIDGKPFRGGSATDMEVEVGGPGFVPGFTEGLIGLAVGETKDIEVSFPAGYVASDLAGKTATFTVTAKALRRALPAEPSEELAKKHGFETLAAMREAIRGAIQREYDQMSRLRLKRAVLDQLAERATFPVPDGMVEGEFQAIWQRVEQDLKDGRLDEADQGKDEATLKSEYRAIAERRVRLGLLLAEIGRANNLSVSEDELKRAVIAEAQRYPGQERKVIEYYQQNPQAIERFRAPIFEEKAIDFVLELAQVTERSVTPEELAKDPD</sequence>
<evidence type="ECO:0000256" key="7">
    <source>
        <dbReference type="ARBA" id="ARBA00023186"/>
    </source>
</evidence>
<dbReference type="InterPro" id="IPR005215">
    <property type="entry name" value="Trig_fac"/>
</dbReference>
<evidence type="ECO:0000256" key="4">
    <source>
        <dbReference type="ARBA" id="ARBA00016902"/>
    </source>
</evidence>
<dbReference type="EMBL" id="CP076448">
    <property type="protein sequence ID" value="QXM26382.1"/>
    <property type="molecule type" value="Genomic_DNA"/>
</dbReference>
<dbReference type="GO" id="GO:0005737">
    <property type="term" value="C:cytoplasm"/>
    <property type="evidence" value="ECO:0007669"/>
    <property type="project" value="UniProtKB-SubCell"/>
</dbReference>
<evidence type="ECO:0000256" key="8">
    <source>
        <dbReference type="ARBA" id="ARBA00023235"/>
    </source>
</evidence>
<comment type="function">
    <text evidence="10 12">Involved in protein export. Acts as a chaperone by maintaining the newly synthesized protein in an open conformation. Functions as a peptidyl-prolyl cis-trans isomerase.</text>
</comment>
<gene>
    <name evidence="12 16" type="primary">tig</name>
    <name evidence="16" type="ORF">KO353_15575</name>
</gene>
<comment type="catalytic activity">
    <reaction evidence="1 12 13">
        <text>[protein]-peptidylproline (omega=180) = [protein]-peptidylproline (omega=0)</text>
        <dbReference type="Rhea" id="RHEA:16237"/>
        <dbReference type="Rhea" id="RHEA-COMP:10747"/>
        <dbReference type="Rhea" id="RHEA-COMP:10748"/>
        <dbReference type="ChEBI" id="CHEBI:83833"/>
        <dbReference type="ChEBI" id="CHEBI:83834"/>
        <dbReference type="EC" id="5.2.1.8"/>
    </reaction>
</comment>
<dbReference type="Proteomes" id="UP000694001">
    <property type="component" value="Chromosome"/>
</dbReference>
<dbReference type="RefSeq" id="WP_218287433.1">
    <property type="nucleotide sequence ID" value="NZ_CP076448.1"/>
</dbReference>
<keyword evidence="7 12" id="KW-0143">Chaperone</keyword>
<evidence type="ECO:0000256" key="14">
    <source>
        <dbReference type="RuleBase" id="RU003914"/>
    </source>
</evidence>
<comment type="domain">
    <text evidence="12">Consists of 3 domains; the N-terminus binds the ribosome, the middle domain has PPIase activity, while the C-terminus has intrinsic chaperone activity on its own.</text>
</comment>
<dbReference type="GO" id="GO:0043022">
    <property type="term" value="F:ribosome binding"/>
    <property type="evidence" value="ECO:0007669"/>
    <property type="project" value="TreeGrafter"/>
</dbReference>
<dbReference type="PANTHER" id="PTHR30560">
    <property type="entry name" value="TRIGGER FACTOR CHAPERONE AND PEPTIDYL-PROLYL CIS/TRANS ISOMERASE"/>
    <property type="match status" value="1"/>
</dbReference>
<dbReference type="KEGG" id="elio:KO353_15575"/>
<protein>
    <recommendedName>
        <fullName evidence="4 12">Trigger factor</fullName>
        <shortName evidence="12">TF</shortName>
        <ecNumber evidence="3 12">5.2.1.8</ecNumber>
    </recommendedName>
    <alternativeName>
        <fullName evidence="11 12">PPIase</fullName>
    </alternativeName>
</protein>
<comment type="subcellular location">
    <subcellularLocation>
        <location evidence="12">Cytoplasm</location>
    </subcellularLocation>
    <text evidence="12">About half TF is bound to the ribosome near the polypeptide exit tunnel while the other half is free in the cytoplasm.</text>
</comment>
<evidence type="ECO:0000256" key="9">
    <source>
        <dbReference type="ARBA" id="ARBA00023306"/>
    </source>
</evidence>
<dbReference type="Pfam" id="PF05698">
    <property type="entry name" value="Trigger_C"/>
    <property type="match status" value="1"/>
</dbReference>
<keyword evidence="12" id="KW-0963">Cytoplasm</keyword>
<dbReference type="GO" id="GO:0015031">
    <property type="term" value="P:protein transport"/>
    <property type="evidence" value="ECO:0007669"/>
    <property type="project" value="UniProtKB-UniRule"/>
</dbReference>
<evidence type="ECO:0000256" key="6">
    <source>
        <dbReference type="ARBA" id="ARBA00023110"/>
    </source>
</evidence>
<dbReference type="GO" id="GO:0051083">
    <property type="term" value="P:'de novo' cotranslational protein folding"/>
    <property type="evidence" value="ECO:0007669"/>
    <property type="project" value="TreeGrafter"/>
</dbReference>
<evidence type="ECO:0000313" key="16">
    <source>
        <dbReference type="EMBL" id="QXM26382.1"/>
    </source>
</evidence>
<dbReference type="InterPro" id="IPR001179">
    <property type="entry name" value="PPIase_FKBP_dom"/>
</dbReference>
<dbReference type="Pfam" id="PF05697">
    <property type="entry name" value="Trigger_N"/>
    <property type="match status" value="1"/>
</dbReference>
<evidence type="ECO:0000259" key="15">
    <source>
        <dbReference type="PROSITE" id="PS50059"/>
    </source>
</evidence>
<evidence type="ECO:0000256" key="2">
    <source>
        <dbReference type="ARBA" id="ARBA00005464"/>
    </source>
</evidence>
<evidence type="ECO:0000256" key="5">
    <source>
        <dbReference type="ARBA" id="ARBA00022618"/>
    </source>
</evidence>
<dbReference type="GO" id="GO:0044183">
    <property type="term" value="F:protein folding chaperone"/>
    <property type="evidence" value="ECO:0007669"/>
    <property type="project" value="TreeGrafter"/>
</dbReference>
<keyword evidence="5 12" id="KW-0132">Cell division</keyword>
<keyword evidence="8 12" id="KW-0413">Isomerase</keyword>
<dbReference type="EC" id="5.2.1.8" evidence="3 12"/>
<dbReference type="Pfam" id="PF00254">
    <property type="entry name" value="FKBP_C"/>
    <property type="match status" value="1"/>
</dbReference>
<dbReference type="GO" id="GO:0003755">
    <property type="term" value="F:peptidyl-prolyl cis-trans isomerase activity"/>
    <property type="evidence" value="ECO:0007669"/>
    <property type="project" value="UniProtKB-UniRule"/>
</dbReference>
<dbReference type="GO" id="GO:0043335">
    <property type="term" value="P:protein unfolding"/>
    <property type="evidence" value="ECO:0007669"/>
    <property type="project" value="TreeGrafter"/>
</dbReference>
<accession>A0A975U5C2</accession>
<evidence type="ECO:0000256" key="3">
    <source>
        <dbReference type="ARBA" id="ARBA00013194"/>
    </source>
</evidence>
<evidence type="ECO:0000313" key="17">
    <source>
        <dbReference type="Proteomes" id="UP000694001"/>
    </source>
</evidence>
<name>A0A975U5C2_9PROT</name>
<dbReference type="InterPro" id="IPR008881">
    <property type="entry name" value="Trigger_fac_ribosome-bd_bac"/>
</dbReference>
<dbReference type="PIRSF" id="PIRSF003095">
    <property type="entry name" value="Trigger_factor"/>
    <property type="match status" value="1"/>
</dbReference>
<dbReference type="PANTHER" id="PTHR30560:SF3">
    <property type="entry name" value="TRIGGER FACTOR-LIKE PROTEIN TIG, CHLOROPLASTIC"/>
    <property type="match status" value="1"/>
</dbReference>